<dbReference type="InterPro" id="IPR054542">
    <property type="entry name" value="Cys_met_metab_PP"/>
</dbReference>
<evidence type="ECO:0000256" key="1">
    <source>
        <dbReference type="ARBA" id="ARBA00001933"/>
    </source>
</evidence>
<dbReference type="PANTHER" id="PTHR11808">
    <property type="entry name" value="TRANS-SULFURATION ENZYME FAMILY MEMBER"/>
    <property type="match status" value="1"/>
</dbReference>
<keyword evidence="12" id="KW-1185">Reference proteome</keyword>
<evidence type="ECO:0000256" key="5">
    <source>
        <dbReference type="ARBA" id="ARBA00022898"/>
    </source>
</evidence>
<dbReference type="InterPro" id="IPR000277">
    <property type="entry name" value="Cys/Met-Metab_PyrdxlP-dep_enz"/>
</dbReference>
<dbReference type="EC" id="4.4.1.1" evidence="4"/>
<protein>
    <recommendedName>
        <fullName evidence="4">cystathionine gamma-lyase</fullName>
        <ecNumber evidence="4">4.4.1.1</ecNumber>
    </recommendedName>
    <alternativeName>
        <fullName evidence="7">Gamma-cystathionase</fullName>
    </alternativeName>
</protein>
<reference evidence="12" key="1">
    <citation type="journal article" date="2020" name="PLoS Negl. Trop. Dis.">
        <title>High-quality nuclear genome for Sarcoptes scabiei-A critical resource for a neglected parasite.</title>
        <authorList>
            <person name="Korhonen P.K."/>
            <person name="Gasser R.B."/>
            <person name="Ma G."/>
            <person name="Wang T."/>
            <person name="Stroehlein A.J."/>
            <person name="Young N.D."/>
            <person name="Ang C.S."/>
            <person name="Fernando D.D."/>
            <person name="Lu H.C."/>
            <person name="Taylor S."/>
            <person name="Reynolds S.L."/>
            <person name="Mofiz E."/>
            <person name="Najaraj S.H."/>
            <person name="Gowda H."/>
            <person name="Madugundu A."/>
            <person name="Renuse S."/>
            <person name="Holt D."/>
            <person name="Pandey A."/>
            <person name="Papenfuss A.T."/>
            <person name="Fischer K."/>
        </authorList>
    </citation>
    <scope>NUCLEOTIDE SEQUENCE [LARGE SCALE GENOMIC DNA]</scope>
</reference>
<organism evidence="10">
    <name type="scientific">Sarcoptes scabiei</name>
    <name type="common">Itch mite</name>
    <name type="synonym">Acarus scabiei</name>
    <dbReference type="NCBI Taxonomy" id="52283"/>
    <lineage>
        <taxon>Eukaryota</taxon>
        <taxon>Metazoa</taxon>
        <taxon>Ecdysozoa</taxon>
        <taxon>Arthropoda</taxon>
        <taxon>Chelicerata</taxon>
        <taxon>Arachnida</taxon>
        <taxon>Acari</taxon>
        <taxon>Acariformes</taxon>
        <taxon>Sarcoptiformes</taxon>
        <taxon>Astigmata</taxon>
        <taxon>Psoroptidia</taxon>
        <taxon>Sarcoptoidea</taxon>
        <taxon>Sarcoptidae</taxon>
        <taxon>Sarcoptinae</taxon>
        <taxon>Sarcoptes</taxon>
    </lineage>
</organism>
<keyword evidence="6" id="KW-0198">Cysteine biosynthesis</keyword>
<dbReference type="FunFam" id="3.90.1150.10:FF:000008">
    <property type="entry name" value="Cystathionine gamma-synthase"/>
    <property type="match status" value="1"/>
</dbReference>
<evidence type="ECO:0000313" key="12">
    <source>
        <dbReference type="Proteomes" id="UP000070412"/>
    </source>
</evidence>
<evidence type="ECO:0000256" key="6">
    <source>
        <dbReference type="ARBA" id="ARBA00023192"/>
    </source>
</evidence>
<dbReference type="Gene3D" id="3.40.640.10">
    <property type="entry name" value="Type I PLP-dependent aspartate aminotransferase-like (Major domain)"/>
    <property type="match status" value="1"/>
</dbReference>
<dbReference type="Proteomes" id="UP000070412">
    <property type="component" value="Unassembled WGS sequence"/>
</dbReference>
<comment type="pathway">
    <text evidence="2">Amino-acid biosynthesis; L-cysteine biosynthesis; L-cysteine from L-homocysteine and L-serine: step 2/2.</text>
</comment>
<proteinExistence type="inferred from homology"/>
<feature type="modified residue" description="N6-(pyridoxal phosphate)lysine" evidence="8">
    <location>
        <position position="205"/>
    </location>
</feature>
<dbReference type="SUPFAM" id="SSF53383">
    <property type="entry name" value="PLP-dependent transferases"/>
    <property type="match status" value="1"/>
</dbReference>
<dbReference type="PIRSF" id="PIRSF001434">
    <property type="entry name" value="CGS"/>
    <property type="match status" value="1"/>
</dbReference>
<dbReference type="GO" id="GO:0005737">
    <property type="term" value="C:cytoplasm"/>
    <property type="evidence" value="ECO:0007669"/>
    <property type="project" value="TreeGrafter"/>
</dbReference>
<dbReference type="UniPathway" id="UPA00136">
    <property type="reaction ID" value="UER00202"/>
</dbReference>
<dbReference type="AlphaFoldDB" id="A0A834R4D5"/>
<evidence type="ECO:0000313" key="11">
    <source>
        <dbReference type="EnsemblMetazoa" id="KAF7489663.1"/>
    </source>
</evidence>
<dbReference type="InterPro" id="IPR015424">
    <property type="entry name" value="PyrdxlP-dep_Trfase"/>
</dbReference>
<dbReference type="EMBL" id="WVUK01000064">
    <property type="protein sequence ID" value="KAF7489663.1"/>
    <property type="molecule type" value="Genomic_DNA"/>
</dbReference>
<evidence type="ECO:0000256" key="3">
    <source>
        <dbReference type="ARBA" id="ARBA00009077"/>
    </source>
</evidence>
<evidence type="ECO:0000256" key="9">
    <source>
        <dbReference type="RuleBase" id="RU362118"/>
    </source>
</evidence>
<dbReference type="GO" id="GO:0004123">
    <property type="term" value="F:cystathionine gamma-lyase activity"/>
    <property type="evidence" value="ECO:0007669"/>
    <property type="project" value="TreeGrafter"/>
</dbReference>
<reference evidence="11" key="3">
    <citation type="submission" date="2022-06" db="UniProtKB">
        <authorList>
            <consortium name="EnsemblMetazoa"/>
        </authorList>
    </citation>
    <scope>IDENTIFICATION</scope>
</reference>
<dbReference type="PANTHER" id="PTHR11808:SF15">
    <property type="entry name" value="CYSTATHIONINE GAMMA-LYASE"/>
    <property type="match status" value="1"/>
</dbReference>
<sequence length="398" mass="44567">MDEDFLDKNFETKSIHCGQNPEQWNSRAVIPPIILSTTFKQIDPDVQEKYVYGRSSNPTRDSLQSCIASLENAEHALVFASGLATQTSISFLMEAGDHAIVGEELYGGTNRFFRTCSSRFDISISYADFRSVYDVINKINHRTKLVWFETPTNPLLRVADIKAICTAIKSIRSEIIIVVDNTFMSPYFQKPLNLGADISVNSITKYMNGHSDVIMGCIATNNTELYQRLKYLQNALGTVPSPFDCFLVNRGLKTLAIRMEKHQQNALEIARFLESHKQVQKVIYPGLESHPSYHIAKKQTTGTSGIISFYIKGNIENARKFLSSLKVFTLAESLGAVESLIEIPSLMTHASIPKEIREELGIKDTLIRISVGIEDVNDLLHDLDHALNESVYIVPNGA</sequence>
<name>A0A834R4D5_SARSC</name>
<comment type="similarity">
    <text evidence="3 9">Belongs to the trans-sulfuration enzymes family.</text>
</comment>
<dbReference type="GO" id="GO:0019343">
    <property type="term" value="P:cysteine biosynthetic process via cystathionine"/>
    <property type="evidence" value="ECO:0007669"/>
    <property type="project" value="TreeGrafter"/>
</dbReference>
<accession>A0A834R4D5</accession>
<dbReference type="InterPro" id="IPR015421">
    <property type="entry name" value="PyrdxlP-dep_Trfase_major"/>
</dbReference>
<evidence type="ECO:0000256" key="7">
    <source>
        <dbReference type="ARBA" id="ARBA00029853"/>
    </source>
</evidence>
<reference evidence="10" key="2">
    <citation type="submission" date="2020-01" db="EMBL/GenBank/DDBJ databases">
        <authorList>
            <person name="Korhonen P.K.K."/>
            <person name="Guangxu M.G."/>
            <person name="Wang T.W."/>
            <person name="Stroehlein A.J.S."/>
            <person name="Young N.D."/>
            <person name="Ang C.-S.A."/>
            <person name="Fernando D.W.F."/>
            <person name="Lu H.L."/>
            <person name="Taylor S.T."/>
            <person name="Ehtesham M.E.M."/>
            <person name="Najaraj S.H.N."/>
            <person name="Harsha G.H.G."/>
            <person name="Madugundu A.M."/>
            <person name="Renuse S.R."/>
            <person name="Holt D.H."/>
            <person name="Pandey A.P."/>
            <person name="Papenfuss A.P."/>
            <person name="Gasser R.B.G."/>
            <person name="Fischer K.F."/>
        </authorList>
    </citation>
    <scope>NUCLEOTIDE SEQUENCE</scope>
    <source>
        <strain evidence="10">SSS_KF_BRIS2020</strain>
    </source>
</reference>
<evidence type="ECO:0000256" key="4">
    <source>
        <dbReference type="ARBA" id="ARBA00012085"/>
    </source>
</evidence>
<dbReference type="Pfam" id="PF01053">
    <property type="entry name" value="Cys_Met_Meta_PP"/>
    <property type="match status" value="1"/>
</dbReference>
<dbReference type="GO" id="GO:0019346">
    <property type="term" value="P:transsulfuration"/>
    <property type="evidence" value="ECO:0007669"/>
    <property type="project" value="InterPro"/>
</dbReference>
<dbReference type="GO" id="GO:0030170">
    <property type="term" value="F:pyridoxal phosphate binding"/>
    <property type="evidence" value="ECO:0007669"/>
    <property type="project" value="InterPro"/>
</dbReference>
<dbReference type="FunFam" id="3.40.640.10:FF:000009">
    <property type="entry name" value="Cystathionine gamma-synthase homolog"/>
    <property type="match status" value="1"/>
</dbReference>
<gene>
    <name evidence="10" type="ORF">SSS_6866</name>
</gene>
<keyword evidence="5 8" id="KW-0663">Pyridoxal phosphate</keyword>
<evidence type="ECO:0000256" key="2">
    <source>
        <dbReference type="ARBA" id="ARBA00005038"/>
    </source>
</evidence>
<keyword evidence="6" id="KW-0028">Amino-acid biosynthesis</keyword>
<dbReference type="EnsemblMetazoa" id="SSS_6866s_mrna">
    <property type="protein sequence ID" value="KAF7489663.1"/>
    <property type="gene ID" value="SSS_6866"/>
</dbReference>
<dbReference type="PROSITE" id="PS00868">
    <property type="entry name" value="CYS_MET_METAB_PP"/>
    <property type="match status" value="1"/>
</dbReference>
<dbReference type="InterPro" id="IPR015422">
    <property type="entry name" value="PyrdxlP-dep_Trfase_small"/>
</dbReference>
<evidence type="ECO:0000313" key="10">
    <source>
        <dbReference type="EMBL" id="KAF7489663.1"/>
    </source>
</evidence>
<dbReference type="OrthoDB" id="3512640at2759"/>
<comment type="cofactor">
    <cofactor evidence="1 9">
        <name>pyridoxal 5'-phosphate</name>
        <dbReference type="ChEBI" id="CHEBI:597326"/>
    </cofactor>
</comment>
<evidence type="ECO:0000256" key="8">
    <source>
        <dbReference type="PIRSR" id="PIRSR001434-2"/>
    </source>
</evidence>
<keyword evidence="10" id="KW-0456">Lyase</keyword>
<dbReference type="CDD" id="cd00614">
    <property type="entry name" value="CGS_like"/>
    <property type="match status" value="1"/>
</dbReference>
<dbReference type="Gene3D" id="3.90.1150.10">
    <property type="entry name" value="Aspartate Aminotransferase, domain 1"/>
    <property type="match status" value="1"/>
</dbReference>